<evidence type="ECO:0000256" key="11">
    <source>
        <dbReference type="ARBA" id="ARBA00023136"/>
    </source>
</evidence>
<feature type="domain" description="HAMP" evidence="14">
    <location>
        <begin position="192"/>
        <end position="245"/>
    </location>
</feature>
<keyword evidence="8 15" id="KW-0418">Kinase</keyword>
<feature type="transmembrane region" description="Helical" evidence="12">
    <location>
        <begin position="12"/>
        <end position="39"/>
    </location>
</feature>
<dbReference type="Proteomes" id="UP000608420">
    <property type="component" value="Unassembled WGS sequence"/>
</dbReference>
<dbReference type="PRINTS" id="PR00344">
    <property type="entry name" value="BCTRLSENSOR"/>
</dbReference>
<dbReference type="SUPFAM" id="SSF55874">
    <property type="entry name" value="ATPase domain of HSP90 chaperone/DNA topoisomerase II/histidine kinase"/>
    <property type="match status" value="1"/>
</dbReference>
<evidence type="ECO:0000256" key="2">
    <source>
        <dbReference type="ARBA" id="ARBA00004651"/>
    </source>
</evidence>
<evidence type="ECO:0000256" key="9">
    <source>
        <dbReference type="ARBA" id="ARBA00022840"/>
    </source>
</evidence>
<dbReference type="CDD" id="cd06225">
    <property type="entry name" value="HAMP"/>
    <property type="match status" value="1"/>
</dbReference>
<evidence type="ECO:0000256" key="7">
    <source>
        <dbReference type="ARBA" id="ARBA00022741"/>
    </source>
</evidence>
<sequence>MKTSRRSLRRQFLGAFVLVLLYSFLCSLVVWGVTLYFLINQTGRGVLPANHYERKIPQILEYATKRQDALLSPQMQGELEKVVPLQGMQYQVIDLQGRIVYGWKGESYVSSPEGVINKLNQTEGYNGRIVKFSPILDADKQLKGMLVLRYSLKVADNNPREGMLVGLLLGSLIAPFLFIILFSAIFARRLGKRLEPSISRIIGGARRIQQNDLNFSVAGESGSKELTELSNAFEEMRQALEQSLKREWRLEQERRDMISAIAHDLRTPLTIIQGHADNLIESGTRHPERLERYLLTIRNSTQRADKMLTELLFLNRIDTPDFILQCMPTDLGAFCERKRQEFDLLCREKGITLRYSREHWHSNTEQPLLLDTERLEQVLDNVMMNSLRFTPVEGEIEWAVHVDESQIIVELMDTGPGFSDQDLHCMFDKFYSGDASRSQDHGHSGLGLYTAQLLVRKHGGRMKAGNRPEGGAWVRIMVPYECAAM</sequence>
<dbReference type="Pfam" id="PF02518">
    <property type="entry name" value="HATPase_c"/>
    <property type="match status" value="1"/>
</dbReference>
<keyword evidence="7" id="KW-0547">Nucleotide-binding</keyword>
<comment type="catalytic activity">
    <reaction evidence="1">
        <text>ATP + protein L-histidine = ADP + protein N-phospho-L-histidine.</text>
        <dbReference type="EC" id="2.7.13.3"/>
    </reaction>
</comment>
<dbReference type="SMART" id="SM00304">
    <property type="entry name" value="HAMP"/>
    <property type="match status" value="1"/>
</dbReference>
<keyword evidence="9" id="KW-0067">ATP-binding</keyword>
<dbReference type="PROSITE" id="PS50109">
    <property type="entry name" value="HIS_KIN"/>
    <property type="match status" value="1"/>
</dbReference>
<keyword evidence="12" id="KW-1133">Transmembrane helix</keyword>
<dbReference type="InterPro" id="IPR036890">
    <property type="entry name" value="HATPase_C_sf"/>
</dbReference>
<dbReference type="InterPro" id="IPR050351">
    <property type="entry name" value="BphY/WalK/GraS-like"/>
</dbReference>
<dbReference type="EMBL" id="BMIW01000045">
    <property type="protein sequence ID" value="GGG16767.1"/>
    <property type="molecule type" value="Genomic_DNA"/>
</dbReference>
<evidence type="ECO:0000256" key="3">
    <source>
        <dbReference type="ARBA" id="ARBA00012438"/>
    </source>
</evidence>
<keyword evidence="16" id="KW-1185">Reference proteome</keyword>
<dbReference type="Pfam" id="PF00672">
    <property type="entry name" value="HAMP"/>
    <property type="match status" value="1"/>
</dbReference>
<dbReference type="InterPro" id="IPR005467">
    <property type="entry name" value="His_kinase_dom"/>
</dbReference>
<evidence type="ECO:0000256" key="8">
    <source>
        <dbReference type="ARBA" id="ARBA00022777"/>
    </source>
</evidence>
<keyword evidence="4" id="KW-1003">Cell membrane</keyword>
<dbReference type="InterPro" id="IPR003594">
    <property type="entry name" value="HATPase_dom"/>
</dbReference>
<dbReference type="SUPFAM" id="SSF47384">
    <property type="entry name" value="Homodimeric domain of signal transducing histidine kinase"/>
    <property type="match status" value="1"/>
</dbReference>
<organism evidence="15 16">
    <name type="scientific">Paenibacillus aceti</name>
    <dbReference type="NCBI Taxonomy" id="1820010"/>
    <lineage>
        <taxon>Bacteria</taxon>
        <taxon>Bacillati</taxon>
        <taxon>Bacillota</taxon>
        <taxon>Bacilli</taxon>
        <taxon>Bacillales</taxon>
        <taxon>Paenibacillaceae</taxon>
        <taxon>Paenibacillus</taxon>
    </lineage>
</organism>
<dbReference type="SMART" id="SM00388">
    <property type="entry name" value="HisKA"/>
    <property type="match status" value="1"/>
</dbReference>
<evidence type="ECO:0000256" key="4">
    <source>
        <dbReference type="ARBA" id="ARBA00022475"/>
    </source>
</evidence>
<dbReference type="InterPro" id="IPR036097">
    <property type="entry name" value="HisK_dim/P_sf"/>
</dbReference>
<accession>A0ABQ1W799</accession>
<keyword evidence="12" id="KW-0812">Transmembrane</keyword>
<keyword evidence="11 12" id="KW-0472">Membrane</keyword>
<reference evidence="16" key="1">
    <citation type="journal article" date="2019" name="Int. J. Syst. Evol. Microbiol.">
        <title>The Global Catalogue of Microorganisms (GCM) 10K type strain sequencing project: providing services to taxonomists for standard genome sequencing and annotation.</title>
        <authorList>
            <consortium name="The Broad Institute Genomics Platform"/>
            <consortium name="The Broad Institute Genome Sequencing Center for Infectious Disease"/>
            <person name="Wu L."/>
            <person name="Ma J."/>
        </authorList>
    </citation>
    <scope>NUCLEOTIDE SEQUENCE [LARGE SCALE GENOMIC DNA]</scope>
    <source>
        <strain evidence="16">CGMCC 1.15420</strain>
    </source>
</reference>
<evidence type="ECO:0000259" key="13">
    <source>
        <dbReference type="PROSITE" id="PS50109"/>
    </source>
</evidence>
<feature type="domain" description="Histidine kinase" evidence="13">
    <location>
        <begin position="260"/>
        <end position="482"/>
    </location>
</feature>
<dbReference type="CDD" id="cd00075">
    <property type="entry name" value="HATPase"/>
    <property type="match status" value="1"/>
</dbReference>
<dbReference type="InterPro" id="IPR003660">
    <property type="entry name" value="HAMP_dom"/>
</dbReference>
<gene>
    <name evidence="15" type="ORF">GCM10010913_43540</name>
</gene>
<protein>
    <recommendedName>
        <fullName evidence="3">histidine kinase</fullName>
        <ecNumber evidence="3">2.7.13.3</ecNumber>
    </recommendedName>
</protein>
<comment type="caution">
    <text evidence="15">The sequence shown here is derived from an EMBL/GenBank/DDBJ whole genome shotgun (WGS) entry which is preliminary data.</text>
</comment>
<name>A0ABQ1W799_9BACL</name>
<dbReference type="PANTHER" id="PTHR45453:SF1">
    <property type="entry name" value="PHOSPHATE REGULON SENSOR PROTEIN PHOR"/>
    <property type="match status" value="1"/>
</dbReference>
<dbReference type="PANTHER" id="PTHR45453">
    <property type="entry name" value="PHOSPHATE REGULON SENSOR PROTEIN PHOR"/>
    <property type="match status" value="1"/>
</dbReference>
<evidence type="ECO:0000256" key="1">
    <source>
        <dbReference type="ARBA" id="ARBA00000085"/>
    </source>
</evidence>
<keyword evidence="5" id="KW-0597">Phosphoprotein</keyword>
<evidence type="ECO:0000256" key="6">
    <source>
        <dbReference type="ARBA" id="ARBA00022679"/>
    </source>
</evidence>
<comment type="subcellular location">
    <subcellularLocation>
        <location evidence="2">Cell membrane</location>
        <topology evidence="2">Multi-pass membrane protein</topology>
    </subcellularLocation>
</comment>
<feature type="transmembrane region" description="Helical" evidence="12">
    <location>
        <begin position="163"/>
        <end position="187"/>
    </location>
</feature>
<dbReference type="Gene3D" id="6.10.340.10">
    <property type="match status" value="1"/>
</dbReference>
<evidence type="ECO:0000313" key="15">
    <source>
        <dbReference type="EMBL" id="GGG16767.1"/>
    </source>
</evidence>
<dbReference type="Gene3D" id="1.10.287.130">
    <property type="match status" value="1"/>
</dbReference>
<evidence type="ECO:0000313" key="16">
    <source>
        <dbReference type="Proteomes" id="UP000608420"/>
    </source>
</evidence>
<evidence type="ECO:0000259" key="14">
    <source>
        <dbReference type="PROSITE" id="PS50885"/>
    </source>
</evidence>
<dbReference type="SUPFAM" id="SSF158472">
    <property type="entry name" value="HAMP domain-like"/>
    <property type="match status" value="1"/>
</dbReference>
<dbReference type="RefSeq" id="WP_229717188.1">
    <property type="nucleotide sequence ID" value="NZ_BMIW01000045.1"/>
</dbReference>
<evidence type="ECO:0000256" key="10">
    <source>
        <dbReference type="ARBA" id="ARBA00023012"/>
    </source>
</evidence>
<keyword evidence="10" id="KW-0902">Two-component regulatory system</keyword>
<dbReference type="SMART" id="SM00387">
    <property type="entry name" value="HATPase_c"/>
    <property type="match status" value="1"/>
</dbReference>
<dbReference type="GO" id="GO:0016301">
    <property type="term" value="F:kinase activity"/>
    <property type="evidence" value="ECO:0007669"/>
    <property type="project" value="UniProtKB-KW"/>
</dbReference>
<evidence type="ECO:0000256" key="12">
    <source>
        <dbReference type="SAM" id="Phobius"/>
    </source>
</evidence>
<dbReference type="PROSITE" id="PS50885">
    <property type="entry name" value="HAMP"/>
    <property type="match status" value="1"/>
</dbReference>
<proteinExistence type="predicted"/>
<dbReference type="Gene3D" id="3.30.565.10">
    <property type="entry name" value="Histidine kinase-like ATPase, C-terminal domain"/>
    <property type="match status" value="1"/>
</dbReference>
<keyword evidence="6" id="KW-0808">Transferase</keyword>
<dbReference type="EC" id="2.7.13.3" evidence="3"/>
<dbReference type="Pfam" id="PF00512">
    <property type="entry name" value="HisKA"/>
    <property type="match status" value="1"/>
</dbReference>
<dbReference type="InterPro" id="IPR004358">
    <property type="entry name" value="Sig_transdc_His_kin-like_C"/>
</dbReference>
<evidence type="ECO:0000256" key="5">
    <source>
        <dbReference type="ARBA" id="ARBA00022553"/>
    </source>
</evidence>
<dbReference type="InterPro" id="IPR003661">
    <property type="entry name" value="HisK_dim/P_dom"/>
</dbReference>
<dbReference type="CDD" id="cd00082">
    <property type="entry name" value="HisKA"/>
    <property type="match status" value="1"/>
</dbReference>